<accession>A0A6M4IPV8</accession>
<gene>
    <name evidence="4" type="ORF">HKW67_11665</name>
</gene>
<proteinExistence type="predicted"/>
<dbReference type="SUPFAM" id="SSF81606">
    <property type="entry name" value="PP2C-like"/>
    <property type="match status" value="1"/>
</dbReference>
<evidence type="ECO:0000259" key="3">
    <source>
        <dbReference type="PROSITE" id="PS50110"/>
    </source>
</evidence>
<dbReference type="Proteomes" id="UP000500938">
    <property type="component" value="Chromosome"/>
</dbReference>
<dbReference type="InterPro" id="IPR001789">
    <property type="entry name" value="Sig_transdc_resp-reg_receiver"/>
</dbReference>
<dbReference type="InterPro" id="IPR001932">
    <property type="entry name" value="PPM-type_phosphatase-like_dom"/>
</dbReference>
<dbReference type="RefSeq" id="WP_171225548.1">
    <property type="nucleotide sequence ID" value="NZ_CP053085.1"/>
</dbReference>
<name>A0A6M4IPV8_9BACT</name>
<protein>
    <submittedName>
        <fullName evidence="4">SpoIIE family protein phosphatase</fullName>
    </submittedName>
</protein>
<dbReference type="InterPro" id="IPR052016">
    <property type="entry name" value="Bact_Sigma-Reg"/>
</dbReference>
<dbReference type="PANTHER" id="PTHR43156:SF2">
    <property type="entry name" value="STAGE II SPORULATION PROTEIN E"/>
    <property type="match status" value="1"/>
</dbReference>
<sequence>MTEDRSAPARIMVVDDVEVNRDLLSRRLQRMGHVVTTANDGQEALDLTRDPSWDLIMLDVMMPVLDGIGALTALKASDATRHIPVIMISANTELETVVKCIELGAEDYLPKPFDPVLLRARVGASLEKKRLRDREQARSRRMQKELEVGARIQRDFLPESLPTVPGYQFAARFEPAREVGGDFYDAFRLPDGAVALVLGDVCDKGVGAALFMALFRSLIRAVSASQIGSHTVEMLESRVLHAVTVTNDYIANTHGRANMFATLFVGALDPATGTIAYVNGGHEPPRVVRANGTVRTMLPPTGPAVGMLPEIPFTAGTIVLEPGETLLVLTDGITESRAPNGLLFGDDATDALLSAPADSVDALLDRVLDAVHGHAAGEPAADDVTLLAVRRG</sequence>
<dbReference type="Pfam" id="PF07228">
    <property type="entry name" value="SpoIIE"/>
    <property type="match status" value="1"/>
</dbReference>
<feature type="domain" description="Response regulatory" evidence="3">
    <location>
        <begin position="10"/>
        <end position="126"/>
    </location>
</feature>
<evidence type="ECO:0000256" key="1">
    <source>
        <dbReference type="ARBA" id="ARBA00022801"/>
    </source>
</evidence>
<dbReference type="Gene3D" id="3.60.40.10">
    <property type="entry name" value="PPM-type phosphatase domain"/>
    <property type="match status" value="1"/>
</dbReference>
<dbReference type="InterPro" id="IPR011006">
    <property type="entry name" value="CheY-like_superfamily"/>
</dbReference>
<dbReference type="SUPFAM" id="SSF52172">
    <property type="entry name" value="CheY-like"/>
    <property type="match status" value="1"/>
</dbReference>
<dbReference type="EMBL" id="CP053085">
    <property type="protein sequence ID" value="QJR36115.1"/>
    <property type="molecule type" value="Genomic_DNA"/>
</dbReference>
<dbReference type="PROSITE" id="PS50110">
    <property type="entry name" value="RESPONSE_REGULATORY"/>
    <property type="match status" value="1"/>
</dbReference>
<evidence type="ECO:0000313" key="4">
    <source>
        <dbReference type="EMBL" id="QJR36115.1"/>
    </source>
</evidence>
<keyword evidence="2" id="KW-0597">Phosphoprotein</keyword>
<keyword evidence="1" id="KW-0378">Hydrolase</keyword>
<keyword evidence="5" id="KW-1185">Reference proteome</keyword>
<feature type="modified residue" description="4-aspartylphosphate" evidence="2">
    <location>
        <position position="59"/>
    </location>
</feature>
<dbReference type="Gene3D" id="3.40.50.2300">
    <property type="match status" value="1"/>
</dbReference>
<dbReference type="InterPro" id="IPR036457">
    <property type="entry name" value="PPM-type-like_dom_sf"/>
</dbReference>
<evidence type="ECO:0000313" key="5">
    <source>
        <dbReference type="Proteomes" id="UP000500938"/>
    </source>
</evidence>
<dbReference type="AlphaFoldDB" id="A0A6M4IPV8"/>
<reference evidence="4 5" key="1">
    <citation type="submission" date="2020-05" db="EMBL/GenBank/DDBJ databases">
        <title>Complete genome sequence of Gemmatimonas greenlandica TET16.</title>
        <authorList>
            <person name="Zeng Y."/>
        </authorList>
    </citation>
    <scope>NUCLEOTIDE SEQUENCE [LARGE SCALE GENOMIC DNA]</scope>
    <source>
        <strain evidence="4 5">TET16</strain>
    </source>
</reference>
<dbReference type="PANTHER" id="PTHR43156">
    <property type="entry name" value="STAGE II SPORULATION PROTEIN E-RELATED"/>
    <property type="match status" value="1"/>
</dbReference>
<dbReference type="GO" id="GO:0000160">
    <property type="term" value="P:phosphorelay signal transduction system"/>
    <property type="evidence" value="ECO:0007669"/>
    <property type="project" value="InterPro"/>
</dbReference>
<dbReference type="KEGG" id="ggr:HKW67_11665"/>
<dbReference type="Pfam" id="PF00072">
    <property type="entry name" value="Response_reg"/>
    <property type="match status" value="1"/>
</dbReference>
<organism evidence="4 5">
    <name type="scientific">Gemmatimonas groenlandica</name>
    <dbReference type="NCBI Taxonomy" id="2732249"/>
    <lineage>
        <taxon>Bacteria</taxon>
        <taxon>Pseudomonadati</taxon>
        <taxon>Gemmatimonadota</taxon>
        <taxon>Gemmatimonadia</taxon>
        <taxon>Gemmatimonadales</taxon>
        <taxon>Gemmatimonadaceae</taxon>
        <taxon>Gemmatimonas</taxon>
    </lineage>
</organism>
<dbReference type="SMART" id="SM00448">
    <property type="entry name" value="REC"/>
    <property type="match status" value="1"/>
</dbReference>
<dbReference type="GO" id="GO:0016791">
    <property type="term" value="F:phosphatase activity"/>
    <property type="evidence" value="ECO:0007669"/>
    <property type="project" value="TreeGrafter"/>
</dbReference>
<dbReference type="SMART" id="SM00331">
    <property type="entry name" value="PP2C_SIG"/>
    <property type="match status" value="1"/>
</dbReference>
<evidence type="ECO:0000256" key="2">
    <source>
        <dbReference type="PROSITE-ProRule" id="PRU00169"/>
    </source>
</evidence>